<evidence type="ECO:0000313" key="3">
    <source>
        <dbReference type="Proteomes" id="UP000095746"/>
    </source>
</evidence>
<feature type="compositionally biased region" description="Low complexity" evidence="1">
    <location>
        <begin position="1"/>
        <end position="35"/>
    </location>
</feature>
<gene>
    <name evidence="2" type="ORF">ERS852411_04147</name>
</gene>
<feature type="region of interest" description="Disordered" evidence="1">
    <location>
        <begin position="1"/>
        <end position="72"/>
    </location>
</feature>
<evidence type="ECO:0000256" key="1">
    <source>
        <dbReference type="SAM" id="MobiDB-lite"/>
    </source>
</evidence>
<dbReference type="AlphaFoldDB" id="A0A174UT90"/>
<protein>
    <submittedName>
        <fullName evidence="2">Uncharacterized protein</fullName>
    </submittedName>
</protein>
<reference evidence="2 3" key="1">
    <citation type="submission" date="2015-09" db="EMBL/GenBank/DDBJ databases">
        <authorList>
            <consortium name="Pathogen Informatics"/>
        </authorList>
    </citation>
    <scope>NUCLEOTIDE SEQUENCE [LARGE SCALE GENOMIC DNA]</scope>
    <source>
        <strain evidence="2 3">2789STDY5608854</strain>
    </source>
</reference>
<accession>A0A174UT90</accession>
<sequence length="122" mass="12958">MRTSSPVAARALSSSAAARTSLQSASASAPSSGKSVWNCRNSARRGPSSARGAAMSPRDRASPRQSTSELLFPRGTAYLSSRSCSARTFRSRALTARREGFSPSSDVQNTIPTLWRPLPPQC</sequence>
<feature type="compositionally biased region" description="Low complexity" evidence="1">
    <location>
        <begin position="44"/>
        <end position="56"/>
    </location>
</feature>
<dbReference type="Proteomes" id="UP000095746">
    <property type="component" value="Unassembled WGS sequence"/>
</dbReference>
<evidence type="ECO:0000313" key="2">
    <source>
        <dbReference type="EMBL" id="CUQ24546.1"/>
    </source>
</evidence>
<dbReference type="EMBL" id="CYZT01000805">
    <property type="protein sequence ID" value="CUQ24546.1"/>
    <property type="molecule type" value="Genomic_DNA"/>
</dbReference>
<proteinExistence type="predicted"/>
<organism evidence="2 3">
    <name type="scientific">Flavonifractor plautii</name>
    <name type="common">Fusobacterium plautii</name>
    <dbReference type="NCBI Taxonomy" id="292800"/>
    <lineage>
        <taxon>Bacteria</taxon>
        <taxon>Bacillati</taxon>
        <taxon>Bacillota</taxon>
        <taxon>Clostridia</taxon>
        <taxon>Eubacteriales</taxon>
        <taxon>Oscillospiraceae</taxon>
        <taxon>Flavonifractor</taxon>
    </lineage>
</organism>
<name>A0A174UT90_FLAPL</name>